<feature type="region of interest" description="Disordered" evidence="8">
    <location>
        <begin position="394"/>
        <end position="451"/>
    </location>
</feature>
<dbReference type="CDD" id="cd09274">
    <property type="entry name" value="RNase_HI_RT_Ty3"/>
    <property type="match status" value="1"/>
</dbReference>
<dbReference type="PANTHER" id="PTHR37984:SF5">
    <property type="entry name" value="PROTEIN NYNRIN-LIKE"/>
    <property type="match status" value="1"/>
</dbReference>
<reference evidence="10" key="2">
    <citation type="submission" date="2022-01" db="EMBL/GenBank/DDBJ databases">
        <authorList>
            <person name="Yamashiro T."/>
            <person name="Shiraishi A."/>
            <person name="Satake H."/>
            <person name="Nakayama K."/>
        </authorList>
    </citation>
    <scope>NUCLEOTIDE SEQUENCE</scope>
</reference>
<dbReference type="Gene3D" id="3.30.70.270">
    <property type="match status" value="1"/>
</dbReference>
<dbReference type="Pfam" id="PF08284">
    <property type="entry name" value="RVP_2"/>
    <property type="match status" value="1"/>
</dbReference>
<keyword evidence="11" id="KW-1185">Reference proteome</keyword>
<dbReference type="Pfam" id="PF00098">
    <property type="entry name" value="zf-CCHC"/>
    <property type="match status" value="1"/>
</dbReference>
<gene>
    <name evidence="10" type="ORF">Tco_0727993</name>
</gene>
<evidence type="ECO:0000313" key="11">
    <source>
        <dbReference type="Proteomes" id="UP001151760"/>
    </source>
</evidence>
<feature type="compositionally biased region" description="Basic and acidic residues" evidence="8">
    <location>
        <begin position="669"/>
        <end position="678"/>
    </location>
</feature>
<comment type="caution">
    <text evidence="10">The sequence shown here is derived from an EMBL/GenBank/DDBJ whole genome shotgun (WGS) entry which is preliminary data.</text>
</comment>
<keyword evidence="5" id="KW-0378">Hydrolase</keyword>
<keyword evidence="6 10" id="KW-0695">RNA-directed DNA polymerase</keyword>
<dbReference type="InterPro" id="IPR050951">
    <property type="entry name" value="Retrovirus_Pol_polyprotein"/>
</dbReference>
<dbReference type="CDD" id="cd01647">
    <property type="entry name" value="RT_LTR"/>
    <property type="match status" value="1"/>
</dbReference>
<keyword evidence="3" id="KW-0540">Nuclease</keyword>
<dbReference type="Pfam" id="PF17917">
    <property type="entry name" value="RT_RNaseH"/>
    <property type="match status" value="1"/>
</dbReference>
<keyword evidence="7" id="KW-0863">Zinc-finger</keyword>
<dbReference type="SUPFAM" id="SSF56672">
    <property type="entry name" value="DNA/RNA polymerases"/>
    <property type="match status" value="1"/>
</dbReference>
<organism evidence="10 11">
    <name type="scientific">Tanacetum coccineum</name>
    <dbReference type="NCBI Taxonomy" id="301880"/>
    <lineage>
        <taxon>Eukaryota</taxon>
        <taxon>Viridiplantae</taxon>
        <taxon>Streptophyta</taxon>
        <taxon>Embryophyta</taxon>
        <taxon>Tracheophyta</taxon>
        <taxon>Spermatophyta</taxon>
        <taxon>Magnoliopsida</taxon>
        <taxon>eudicotyledons</taxon>
        <taxon>Gunneridae</taxon>
        <taxon>Pentapetalae</taxon>
        <taxon>asterids</taxon>
        <taxon>campanulids</taxon>
        <taxon>Asterales</taxon>
        <taxon>Asteraceae</taxon>
        <taxon>Asteroideae</taxon>
        <taxon>Anthemideae</taxon>
        <taxon>Anthemidinae</taxon>
        <taxon>Tanacetum</taxon>
    </lineage>
</organism>
<accession>A0ABQ4YMG0</accession>
<dbReference type="GO" id="GO:0003964">
    <property type="term" value="F:RNA-directed DNA polymerase activity"/>
    <property type="evidence" value="ECO:0007669"/>
    <property type="project" value="UniProtKB-KW"/>
</dbReference>
<keyword evidence="4" id="KW-0255">Endonuclease</keyword>
<dbReference type="EMBL" id="BQNB010010500">
    <property type="protein sequence ID" value="GJS78112.1"/>
    <property type="molecule type" value="Genomic_DNA"/>
</dbReference>
<dbReference type="Gene3D" id="3.10.10.10">
    <property type="entry name" value="HIV Type 1 Reverse Transcriptase, subunit A, domain 1"/>
    <property type="match status" value="1"/>
</dbReference>
<dbReference type="SUPFAM" id="SSF57756">
    <property type="entry name" value="Retrovirus zinc finger-like domains"/>
    <property type="match status" value="1"/>
</dbReference>
<dbReference type="InterPro" id="IPR001878">
    <property type="entry name" value="Znf_CCHC"/>
</dbReference>
<name>A0ABQ4YMG0_9ASTR</name>
<dbReference type="InterPro" id="IPR036875">
    <property type="entry name" value="Znf_CCHC_sf"/>
</dbReference>
<evidence type="ECO:0000256" key="6">
    <source>
        <dbReference type="ARBA" id="ARBA00022918"/>
    </source>
</evidence>
<protein>
    <submittedName>
        <fullName evidence="10">Reverse transcriptase domain-containing protein</fullName>
    </submittedName>
</protein>
<feature type="compositionally biased region" description="Basic and acidic residues" evidence="8">
    <location>
        <begin position="218"/>
        <end position="227"/>
    </location>
</feature>
<keyword evidence="2" id="KW-0548">Nucleotidyltransferase</keyword>
<feature type="region of interest" description="Disordered" evidence="8">
    <location>
        <begin position="209"/>
        <end position="234"/>
    </location>
</feature>
<evidence type="ECO:0000256" key="1">
    <source>
        <dbReference type="ARBA" id="ARBA00022679"/>
    </source>
</evidence>
<evidence type="ECO:0000256" key="7">
    <source>
        <dbReference type="PROSITE-ProRule" id="PRU00047"/>
    </source>
</evidence>
<dbReference type="Gene3D" id="1.10.340.70">
    <property type="match status" value="1"/>
</dbReference>
<evidence type="ECO:0000259" key="9">
    <source>
        <dbReference type="PROSITE" id="PS50158"/>
    </source>
</evidence>
<feature type="domain" description="CCHC-type" evidence="9">
    <location>
        <begin position="643"/>
        <end position="658"/>
    </location>
</feature>
<evidence type="ECO:0000256" key="4">
    <source>
        <dbReference type="ARBA" id="ARBA00022759"/>
    </source>
</evidence>
<dbReference type="Proteomes" id="UP001151760">
    <property type="component" value="Unassembled WGS sequence"/>
</dbReference>
<evidence type="ECO:0000256" key="8">
    <source>
        <dbReference type="SAM" id="MobiDB-lite"/>
    </source>
</evidence>
<dbReference type="Pfam" id="PF17921">
    <property type="entry name" value="Integrase_H2C2"/>
    <property type="match status" value="1"/>
</dbReference>
<dbReference type="Gene3D" id="4.10.60.10">
    <property type="entry name" value="Zinc finger, CCHC-type"/>
    <property type="match status" value="1"/>
</dbReference>
<dbReference type="InterPro" id="IPR043128">
    <property type="entry name" value="Rev_trsase/Diguanyl_cyclase"/>
</dbReference>
<proteinExistence type="predicted"/>
<evidence type="ECO:0000313" key="10">
    <source>
        <dbReference type="EMBL" id="GJS78112.1"/>
    </source>
</evidence>
<dbReference type="InterPro" id="IPR041588">
    <property type="entry name" value="Integrase_H2C2"/>
</dbReference>
<dbReference type="InterPro" id="IPR041373">
    <property type="entry name" value="RT_RNaseH"/>
</dbReference>
<dbReference type="InterPro" id="IPR043502">
    <property type="entry name" value="DNA/RNA_pol_sf"/>
</dbReference>
<reference evidence="10" key="1">
    <citation type="journal article" date="2022" name="Int. J. Mol. Sci.">
        <title>Draft Genome of Tanacetum Coccineum: Genomic Comparison of Closely Related Tanacetum-Family Plants.</title>
        <authorList>
            <person name="Yamashiro T."/>
            <person name="Shiraishi A."/>
            <person name="Nakayama K."/>
            <person name="Satake H."/>
        </authorList>
    </citation>
    <scope>NUCLEOTIDE SEQUENCE</scope>
</reference>
<keyword evidence="7" id="KW-0862">Zinc</keyword>
<dbReference type="SMART" id="SM00343">
    <property type="entry name" value="ZnF_C2HC"/>
    <property type="match status" value="2"/>
</dbReference>
<dbReference type="PROSITE" id="PS50158">
    <property type="entry name" value="ZF_CCHC"/>
    <property type="match status" value="1"/>
</dbReference>
<evidence type="ECO:0000256" key="3">
    <source>
        <dbReference type="ARBA" id="ARBA00022722"/>
    </source>
</evidence>
<evidence type="ECO:0000256" key="2">
    <source>
        <dbReference type="ARBA" id="ARBA00022695"/>
    </source>
</evidence>
<sequence length="1265" mass="142940">MAISVISVLSDSSEESVGTPPGRVLWFGRIPTTIPGTTPTVTPYTTHVNTTLTPTSPDYSPASDTESDLSEDPLSNHIVPLPAISPFLSSTDDSSDSDTHESPLSQDPYETAVAQWKSRVAARSSPSSSPLIPIGRPYRTQPNGVLKMLTARKSVGSLPTLRLASRHISDSLDDSSTSHFAGPSRKRCRSLADSVQSLTPVLGSLAPTRADLSPPYKRIRDSHSSEDSREEDIEVSTIEAEVGLELVIGDKIVVRNRVEIDARDDIEEYEADTSAGGMIEVGIDPMSAPVVDEESKEPVGGDSFDFSSTRGDSIRVISIEAAQSQLEESQMLASTQILRMIKRIESLRLENLKVRALLSIERDRVDSLRLDKSRSQEEFCEVCKERNEVRRRLRRTMTITRSGMTRRQLKNSLPDENEENENRGGDENGNGNGNNEGNNDDGNENRDVNGRGDRHVARECTYHDFMKCQPLSFNGTEGVVGLIRTIGTIAAYALSWRELLKLMTEVYCSRNELTMMSTKMVPEEEDQVEKFIRGLPDNIQGNVIAAEPTRLQDVVRIANHLMDKKLKGYALRNDENKRRFNNNHRDNHEQQPAIKRQNVGGQNMARAYIARKQVGHMTRDCRTVVALNTQRVLVGNQSGVVVCYECGRSGHIKRDCPRLKNRNNGNRTGNKDGNKARVPDARGKAYVLGGGDANPDANAVTGMFLLNDHLSYMLFDSGADRSFVSNTFSALLDIIPSTLNVSYVVELADGRTLETNTVLRGSKNHAVIVCDYKIMRIPYWNEILIIQGVKSNKEKESTLNIISCIKTQKYIDKGCPVFLAQVTVKETKDNSKEKQLEDVPTVRDFPEVFPKDLPGLPSTRQVEFQIDLVPGAAPVARAPYRLAPAKMKELSTQLQELLVKGFIRPSSSPWGAPVLFVKKKYGSFQMCIDYRSRVYSKIELRSGYHQLRVREEDIPKMAFRTRYRFVIVFIDDILIYSKSRKEHEGHLKLILKLLKKKVLYATFSKCFSKIARPMTKLTQKSVKFDWGEKAEAAFLLLKQKLWLGAVLMQKEKVIAYASRQLKVHEKNYTTHDLELGAILFALKMWRHYLYGTKCVVFTDHKSLQHILDQKELNMRQRRWLELLSDYDCEIKYLPGKANVINLPKQILNAQSKSRKEENFITEDLQGMINKLETRVDETLCLNNQSWIPCYGDLRALIMHESHKSKYSIHPGSDKMYQDLKKLYWWPNMKAEITTYVSKCLTCAKVKAEYQKPSGFLVQLEIPQWK</sequence>
<feature type="region of interest" description="Disordered" evidence="8">
    <location>
        <begin position="657"/>
        <end position="678"/>
    </location>
</feature>
<keyword evidence="1" id="KW-0808">Transferase</keyword>
<evidence type="ECO:0000256" key="5">
    <source>
        <dbReference type="ARBA" id="ARBA00022801"/>
    </source>
</evidence>
<keyword evidence="7" id="KW-0479">Metal-binding</keyword>
<dbReference type="PANTHER" id="PTHR37984">
    <property type="entry name" value="PROTEIN CBG26694"/>
    <property type="match status" value="1"/>
</dbReference>
<feature type="compositionally biased region" description="Low complexity" evidence="8">
    <location>
        <begin position="118"/>
        <end position="130"/>
    </location>
</feature>
<feature type="region of interest" description="Disordered" evidence="8">
    <location>
        <begin position="49"/>
        <end position="136"/>
    </location>
</feature>